<proteinExistence type="inferred from homology"/>
<dbReference type="RefSeq" id="WP_093744020.1">
    <property type="nucleotide sequence ID" value="NZ_FNBP01000014.1"/>
</dbReference>
<accession>A0A1G7Y7R3</accession>
<dbReference type="STRING" id="218672.SAMN04489759_11463"/>
<evidence type="ECO:0000259" key="2">
    <source>
        <dbReference type="PROSITE" id="PS51384"/>
    </source>
</evidence>
<dbReference type="PROSITE" id="PS51384">
    <property type="entry name" value="FAD_FR"/>
    <property type="match status" value="1"/>
</dbReference>
<dbReference type="InterPro" id="IPR017938">
    <property type="entry name" value="Riboflavin_synthase-like_b-brl"/>
</dbReference>
<keyword evidence="4" id="KW-1185">Reference proteome</keyword>
<dbReference type="Gene3D" id="3.40.50.80">
    <property type="entry name" value="Nucleotide-binding domain of ferredoxin-NADP reductase (FNR) module"/>
    <property type="match status" value="1"/>
</dbReference>
<dbReference type="CDD" id="cd06193">
    <property type="entry name" value="siderophore_interacting"/>
    <property type="match status" value="1"/>
</dbReference>
<dbReference type="InterPro" id="IPR039261">
    <property type="entry name" value="FNR_nucleotide-bd"/>
</dbReference>
<dbReference type="EMBL" id="FNBP01000014">
    <property type="protein sequence ID" value="SDG92491.1"/>
    <property type="molecule type" value="Genomic_DNA"/>
</dbReference>
<evidence type="ECO:0000256" key="1">
    <source>
        <dbReference type="ARBA" id="ARBA00035644"/>
    </source>
</evidence>
<dbReference type="Pfam" id="PF04954">
    <property type="entry name" value="SIP"/>
    <property type="match status" value="1"/>
</dbReference>
<dbReference type="AlphaFoldDB" id="A0A1G7Y7R3"/>
<evidence type="ECO:0000313" key="3">
    <source>
        <dbReference type="EMBL" id="SDG92491.1"/>
    </source>
</evidence>
<reference evidence="4" key="1">
    <citation type="submission" date="2016-10" db="EMBL/GenBank/DDBJ databases">
        <authorList>
            <person name="Varghese N."/>
            <person name="Submissions S."/>
        </authorList>
    </citation>
    <scope>NUCLEOTIDE SEQUENCE [LARGE SCALE GENOMIC DNA]</scope>
    <source>
        <strain evidence="4">DSM 16477</strain>
    </source>
</reference>
<dbReference type="InterPro" id="IPR039374">
    <property type="entry name" value="SIP_fam"/>
</dbReference>
<evidence type="ECO:0000313" key="4">
    <source>
        <dbReference type="Proteomes" id="UP000199399"/>
    </source>
</evidence>
<dbReference type="Pfam" id="PF08021">
    <property type="entry name" value="FAD_binding_9"/>
    <property type="match status" value="1"/>
</dbReference>
<dbReference type="Proteomes" id="UP000199399">
    <property type="component" value="Unassembled WGS sequence"/>
</dbReference>
<gene>
    <name evidence="3" type="ORF">SAMN04489759_11463</name>
</gene>
<protein>
    <submittedName>
        <fullName evidence="3">NADPH-dependent ferric siderophore reductase, contains FAD-binding and SIP domains</fullName>
    </submittedName>
</protein>
<dbReference type="OrthoDB" id="9814826at2"/>
<feature type="domain" description="FAD-binding FR-type" evidence="2">
    <location>
        <begin position="107"/>
        <end position="230"/>
    </location>
</feature>
<sequence length="347" mass="37566">MTASAKTTIPLDAPQDMLAQILSHLRDDHGMAFRAKGAGGHVYEQDGYRVEFALRTGALDVRLQAPGESAMQFSKEGMVHHIAEFDPVLAEGIRWQGLSQEAGTAPSNFRLLTVRNSKVLFEGMQRVTLHYPDIGKLAHQGLHLRLVLPCDPARKPVWPVMGANGAPVWPKGEDALHARYVTLKNIRPESEEVDIDIVRHGAGLISRWAQGAHDGQQIGAMGPVGISALPEAASYFIAADGTGLPVVAQLLSRLPQDAVGDVVVALPDAVRPDAYLPPTNLRVHCLPPAVFDAQVFDTALELTTPGTEYGFFAGEFANAQRLRKHFKGPLGLGKSQQLSTAYWRKAA</sequence>
<comment type="similarity">
    <text evidence="1">Belongs to the SIP oxidoreductase family.</text>
</comment>
<dbReference type="PANTHER" id="PTHR30157">
    <property type="entry name" value="FERRIC REDUCTASE, NADPH-DEPENDENT"/>
    <property type="match status" value="1"/>
</dbReference>
<dbReference type="Gene3D" id="2.40.30.10">
    <property type="entry name" value="Translation factors"/>
    <property type="match status" value="1"/>
</dbReference>
<organism evidence="3 4">
    <name type="scientific">Sulfitobacter delicatus</name>
    <dbReference type="NCBI Taxonomy" id="218672"/>
    <lineage>
        <taxon>Bacteria</taxon>
        <taxon>Pseudomonadati</taxon>
        <taxon>Pseudomonadota</taxon>
        <taxon>Alphaproteobacteria</taxon>
        <taxon>Rhodobacterales</taxon>
        <taxon>Roseobacteraceae</taxon>
        <taxon>Sulfitobacter</taxon>
    </lineage>
</organism>
<dbReference type="InterPro" id="IPR007037">
    <property type="entry name" value="SIP_rossman_dom"/>
</dbReference>
<dbReference type="PANTHER" id="PTHR30157:SF0">
    <property type="entry name" value="NADPH-DEPENDENT FERRIC-CHELATE REDUCTASE"/>
    <property type="match status" value="1"/>
</dbReference>
<dbReference type="GO" id="GO:0016491">
    <property type="term" value="F:oxidoreductase activity"/>
    <property type="evidence" value="ECO:0007669"/>
    <property type="project" value="InterPro"/>
</dbReference>
<dbReference type="SUPFAM" id="SSF63380">
    <property type="entry name" value="Riboflavin synthase domain-like"/>
    <property type="match status" value="1"/>
</dbReference>
<dbReference type="InterPro" id="IPR013113">
    <property type="entry name" value="SIP_FAD-bd"/>
</dbReference>
<dbReference type="Gene3D" id="3.30.310.50">
    <property type="entry name" value="Alpha-D-phosphohexomutase, C-terminal domain"/>
    <property type="match status" value="1"/>
</dbReference>
<dbReference type="InterPro" id="IPR017927">
    <property type="entry name" value="FAD-bd_FR_type"/>
</dbReference>
<name>A0A1G7Y7R3_9RHOB</name>